<protein>
    <submittedName>
        <fullName evidence="4">BQ5605_C025g09974 protein</fullName>
    </submittedName>
</protein>
<evidence type="ECO:0000256" key="1">
    <source>
        <dbReference type="ARBA" id="ARBA00007677"/>
    </source>
</evidence>
<dbReference type="GO" id="GO:0016020">
    <property type="term" value="C:membrane"/>
    <property type="evidence" value="ECO:0007669"/>
    <property type="project" value="InterPro"/>
</dbReference>
<dbReference type="GO" id="GO:0000026">
    <property type="term" value="F:alpha-1,2-mannosyltransferase activity"/>
    <property type="evidence" value="ECO:0007669"/>
    <property type="project" value="TreeGrafter"/>
</dbReference>
<keyword evidence="5" id="KW-1185">Reference proteome</keyword>
<proteinExistence type="inferred from homology"/>
<dbReference type="GO" id="GO:0005794">
    <property type="term" value="C:Golgi apparatus"/>
    <property type="evidence" value="ECO:0007669"/>
    <property type="project" value="TreeGrafter"/>
</dbReference>
<dbReference type="Pfam" id="PF01793">
    <property type="entry name" value="Glyco_transf_15"/>
    <property type="match status" value="2"/>
</dbReference>
<dbReference type="Proteomes" id="UP000249464">
    <property type="component" value="Unassembled WGS sequence"/>
</dbReference>
<dbReference type="InterPro" id="IPR002685">
    <property type="entry name" value="Glyco_trans_15"/>
</dbReference>
<dbReference type="EMBL" id="FQNC01000087">
    <property type="protein sequence ID" value="SGZ26851.1"/>
    <property type="molecule type" value="Genomic_DNA"/>
</dbReference>
<dbReference type="PANTHER" id="PTHR31121:SF6">
    <property type="entry name" value="ALPHA-1,2 MANNOSYLTRANSFERASE KTR1"/>
    <property type="match status" value="1"/>
</dbReference>
<accession>A0A2X0MQW4</accession>
<keyword evidence="3" id="KW-1133">Transmembrane helix</keyword>
<name>A0A2X0MQW4_9BASI</name>
<keyword evidence="3" id="KW-0472">Membrane</keyword>
<evidence type="ECO:0000256" key="3">
    <source>
        <dbReference type="SAM" id="Phobius"/>
    </source>
</evidence>
<dbReference type="GO" id="GO:0006487">
    <property type="term" value="P:protein N-linked glycosylation"/>
    <property type="evidence" value="ECO:0007669"/>
    <property type="project" value="TreeGrafter"/>
</dbReference>
<reference evidence="4 5" key="1">
    <citation type="submission" date="2016-11" db="EMBL/GenBank/DDBJ databases">
        <authorList>
            <person name="Jaros S."/>
            <person name="Januszkiewicz K."/>
            <person name="Wedrychowicz H."/>
        </authorList>
    </citation>
    <scope>NUCLEOTIDE SEQUENCE [LARGE SCALE GENOMIC DNA]</scope>
</reference>
<evidence type="ECO:0000313" key="4">
    <source>
        <dbReference type="EMBL" id="SGZ26851.1"/>
    </source>
</evidence>
<dbReference type="Gene3D" id="3.90.550.10">
    <property type="entry name" value="Spore Coat Polysaccharide Biosynthesis Protein SpsA, Chain A"/>
    <property type="match status" value="1"/>
</dbReference>
<organism evidence="4 5">
    <name type="scientific">Microbotryum silenes-dioicae</name>
    <dbReference type="NCBI Taxonomy" id="796604"/>
    <lineage>
        <taxon>Eukaryota</taxon>
        <taxon>Fungi</taxon>
        <taxon>Dikarya</taxon>
        <taxon>Basidiomycota</taxon>
        <taxon>Pucciniomycotina</taxon>
        <taxon>Microbotryomycetes</taxon>
        <taxon>Microbotryales</taxon>
        <taxon>Microbotryaceae</taxon>
        <taxon>Microbotryum</taxon>
    </lineage>
</organism>
<evidence type="ECO:0000256" key="2">
    <source>
        <dbReference type="ARBA" id="ARBA00022679"/>
    </source>
</evidence>
<dbReference type="PANTHER" id="PTHR31121">
    <property type="entry name" value="ALPHA-1,2 MANNOSYLTRANSFERASE KTR1"/>
    <property type="match status" value="1"/>
</dbReference>
<gene>
    <name evidence="4" type="primary">BQ5605_C025g09974</name>
    <name evidence="4" type="ORF">BQ5605_C025G09974</name>
</gene>
<evidence type="ECO:0000313" key="5">
    <source>
        <dbReference type="Proteomes" id="UP000249464"/>
    </source>
</evidence>
<keyword evidence="2" id="KW-0808">Transferase</keyword>
<feature type="transmembrane region" description="Helical" evidence="3">
    <location>
        <begin position="74"/>
        <end position="95"/>
    </location>
</feature>
<keyword evidence="3" id="KW-0812">Transmembrane</keyword>
<dbReference type="STRING" id="796604.A0A2X0MQW4"/>
<dbReference type="InterPro" id="IPR029044">
    <property type="entry name" value="Nucleotide-diphossugar_trans"/>
</dbReference>
<dbReference type="GO" id="GO:0000032">
    <property type="term" value="P:cell wall mannoprotein biosynthetic process"/>
    <property type="evidence" value="ECO:0007669"/>
    <property type="project" value="TreeGrafter"/>
</dbReference>
<sequence>MAYPPGLFSSPLDAFDYQRRKSCWLAAVAHAELLPKLTMGFLYVVASSERGLEYGGATSSSSSSYLPRALRIPIVRYLLVALLALVGLHWLALFMSPSYAASASLEAIAFKSGLGSDGSPSSWHDSSTTNLDDLASVGGTGLAPFESLDPELNAINATNKARAAFVILARNSDLWKIVGSIRQTEDRFNKNFHYPYVFLNNEPFTDEFKKFTSLLASGTCSYGQVPSDQWANEPSWIDQTKAAKARQAMVEKKILYGGSQSYRRMCRYQSGFFWRHPLLDQYDYYWRIEPGVKFFCDLAYDPFVFMRDSGKKYGWAISIYEYAETVPSLWSETQGKPLSCSLQRVWGQLTLPMGGVWANIDFIHKNQHLIAPNNLINWISDDLGKTYNLCHFWSNFEVGDLNFFRGEAYRAYFDHLDRSGGFYYERWGDAPVHSIAAALFLNQTEVHWFKDIGYRHEPFQHCPADPAERDRCSCNPANTFETHWYSCTQRGKDKGFWT</sequence>
<dbReference type="SUPFAM" id="SSF53448">
    <property type="entry name" value="Nucleotide-diphospho-sugar transferases"/>
    <property type="match status" value="1"/>
</dbReference>
<comment type="similarity">
    <text evidence="1">Belongs to the glycosyltransferase 15 family.</text>
</comment>
<dbReference type="AlphaFoldDB" id="A0A2X0MQW4"/>